<dbReference type="InterPro" id="IPR032675">
    <property type="entry name" value="LRR_dom_sf"/>
</dbReference>
<dbReference type="InterPro" id="IPR001611">
    <property type="entry name" value="Leu-rich_rpt"/>
</dbReference>
<dbReference type="Gene3D" id="3.40.50.10140">
    <property type="entry name" value="Toll/interleukin-1 receptor homology (TIR) domain"/>
    <property type="match status" value="1"/>
</dbReference>
<dbReference type="Proteomes" id="UP001497497">
    <property type="component" value="Unassembled WGS sequence"/>
</dbReference>
<reference evidence="11 12" key="1">
    <citation type="submission" date="2024-04" db="EMBL/GenBank/DDBJ databases">
        <authorList>
            <consortium name="Genoscope - CEA"/>
            <person name="William W."/>
        </authorList>
    </citation>
    <scope>NUCLEOTIDE SEQUENCE [LARGE SCALE GENOMIC DNA]</scope>
</reference>
<evidence type="ECO:0000256" key="4">
    <source>
        <dbReference type="ARBA" id="ARBA00022729"/>
    </source>
</evidence>
<dbReference type="SUPFAM" id="SSF52200">
    <property type="entry name" value="Toll/Interleukin receptor TIR domain"/>
    <property type="match status" value="1"/>
</dbReference>
<dbReference type="PROSITE" id="PS51450">
    <property type="entry name" value="LRR"/>
    <property type="match status" value="2"/>
</dbReference>
<dbReference type="GO" id="GO:0007165">
    <property type="term" value="P:signal transduction"/>
    <property type="evidence" value="ECO:0007669"/>
    <property type="project" value="TreeGrafter"/>
</dbReference>
<keyword evidence="4" id="KW-0732">Signal</keyword>
<keyword evidence="5" id="KW-0677">Repeat</keyword>
<evidence type="ECO:0000256" key="5">
    <source>
        <dbReference type="ARBA" id="ARBA00022737"/>
    </source>
</evidence>
<dbReference type="InterPro" id="IPR003591">
    <property type="entry name" value="Leu-rich_rpt_typical-subtyp"/>
</dbReference>
<name>A0AAV2HWY1_LYMST</name>
<evidence type="ECO:0000256" key="8">
    <source>
        <dbReference type="ARBA" id="ARBA00023170"/>
    </source>
</evidence>
<keyword evidence="8" id="KW-0675">Receptor</keyword>
<dbReference type="PANTHER" id="PTHR24365">
    <property type="entry name" value="TOLL-LIKE RECEPTOR"/>
    <property type="match status" value="1"/>
</dbReference>
<keyword evidence="7 10" id="KW-0472">Membrane</keyword>
<evidence type="ECO:0000256" key="10">
    <source>
        <dbReference type="SAM" id="Phobius"/>
    </source>
</evidence>
<gene>
    <name evidence="11" type="ORF">GSLYS_00011119001</name>
</gene>
<dbReference type="Pfam" id="PF13855">
    <property type="entry name" value="LRR_8"/>
    <property type="match status" value="2"/>
</dbReference>
<evidence type="ECO:0000313" key="11">
    <source>
        <dbReference type="EMBL" id="CAL1537206.1"/>
    </source>
</evidence>
<keyword evidence="9" id="KW-0325">Glycoprotein</keyword>
<evidence type="ECO:0000256" key="1">
    <source>
        <dbReference type="ARBA" id="ARBA00004167"/>
    </source>
</evidence>
<proteinExistence type="predicted"/>
<protein>
    <recommendedName>
        <fullName evidence="13">TIR domain-containing protein</fullName>
    </recommendedName>
</protein>
<sequence length="999" mass="113648">MDSAPNAKLNCDLSTDKDYNGTFVDCSRRGLVSIDQSLFPINTTTLVLDDNNITILANDSFSNMTSLRNLRIRSSNVQSIEVNSLRGLTNLDSLNLENNNLPIKKKSFPKTMFRHVPNLRELFIASNTQKMSDHWFDGDRSEMFLELRFPDVIDIFQDLLKLNKLTIDALPVLHLGPEFGNLTHLTSLELYCIAVFVALNDSFIGLSGSAVKELSLLKSSDIFAASLPVAIFQHVTGVESLHFDTYQVGVHNILRALWPFANRTMREIVMNYATFSRYAESPTITFEDGIVRRRLVAPLRDVCVRKVVLANSKLLAIEPGIFLTGAMRHCVKTIDLSANYMSISAWRGVLFETHRLTAIEEFILTGIPAFYRETHTSLLKTKDNADLATRSVEKDNFMEENGEKNDTAGTYSRNKKNTVDALLASKIQRLFWIRFPKKLKSIRLEYITQDCLRTLDFSANILGISGWRGLLFDVHRLRAIEEYTQTGQFSWYKESHTVPLSSSIKHGAKNYMKDQNEIALSFKNPDDLFKNSKRITYTVGDLIATGVQKIFWIRFPKSIKTIRLDLVTLGPYIVSGTTWLVCDVENIQDLYLTNMPHFIKTNQRVLGLESLKFLDASGSGFDVETEFFNDFPNLEVLILSSIFPSNYFETTVSLKRILRDLTKLTYLDISRNNLNAIPPETFSASHNLEHLSLAKNRFSTIPFEVSSLPKLKFLDLSDNAVSFLKDNEMDDMDQQERLLGGFTLKLNGNAILCLCSDIQFLGWLHSTRVSLDNGGNYTCTSEDGVITSTDSFSDVNAIWRRCVGRNVLLISLILAAVMTMGFLCVYLLGRFKTSILAYVLHLVAPQFRTMKRDDYKFGVFVGYADDDYRFVVRHLTRFLEDELGVSTFVHQRDLTAGFTDQLFYEAIQDSWRVLLLITDNFLNHYNVASIVMKYASHSVGPVNQRRVFVLVEESQINNVPSYLHDVLDDSRIVPIYDLVSPLNYEQRQSIRRCVFDSGI</sequence>
<dbReference type="SMART" id="SM00369">
    <property type="entry name" value="LRR_TYP"/>
    <property type="match status" value="6"/>
</dbReference>
<dbReference type="AlphaFoldDB" id="A0AAV2HWY1"/>
<dbReference type="SUPFAM" id="SSF52058">
    <property type="entry name" value="L domain-like"/>
    <property type="match status" value="1"/>
</dbReference>
<keyword evidence="3 10" id="KW-0812">Transmembrane</keyword>
<dbReference type="Gene3D" id="3.80.10.10">
    <property type="entry name" value="Ribonuclease Inhibitor"/>
    <property type="match status" value="2"/>
</dbReference>
<accession>A0AAV2HWY1</accession>
<evidence type="ECO:0000256" key="2">
    <source>
        <dbReference type="ARBA" id="ARBA00022614"/>
    </source>
</evidence>
<dbReference type="GO" id="GO:0038023">
    <property type="term" value="F:signaling receptor activity"/>
    <property type="evidence" value="ECO:0007669"/>
    <property type="project" value="TreeGrafter"/>
</dbReference>
<evidence type="ECO:0000256" key="6">
    <source>
        <dbReference type="ARBA" id="ARBA00022989"/>
    </source>
</evidence>
<comment type="caution">
    <text evidence="11">The sequence shown here is derived from an EMBL/GenBank/DDBJ whole genome shotgun (WGS) entry which is preliminary data.</text>
</comment>
<dbReference type="GO" id="GO:0005886">
    <property type="term" value="C:plasma membrane"/>
    <property type="evidence" value="ECO:0007669"/>
    <property type="project" value="TreeGrafter"/>
</dbReference>
<evidence type="ECO:0000313" key="12">
    <source>
        <dbReference type="Proteomes" id="UP001497497"/>
    </source>
</evidence>
<keyword evidence="12" id="KW-1185">Reference proteome</keyword>
<evidence type="ECO:0000256" key="9">
    <source>
        <dbReference type="ARBA" id="ARBA00023180"/>
    </source>
</evidence>
<evidence type="ECO:0008006" key="13">
    <source>
        <dbReference type="Google" id="ProtNLM"/>
    </source>
</evidence>
<dbReference type="EMBL" id="CAXITT010000254">
    <property type="protein sequence ID" value="CAL1537206.1"/>
    <property type="molecule type" value="Genomic_DNA"/>
</dbReference>
<feature type="transmembrane region" description="Helical" evidence="10">
    <location>
        <begin position="807"/>
        <end position="828"/>
    </location>
</feature>
<evidence type="ECO:0000256" key="3">
    <source>
        <dbReference type="ARBA" id="ARBA00022692"/>
    </source>
</evidence>
<keyword evidence="6 10" id="KW-1133">Transmembrane helix</keyword>
<dbReference type="InterPro" id="IPR035897">
    <property type="entry name" value="Toll_tir_struct_dom_sf"/>
</dbReference>
<evidence type="ECO:0000256" key="7">
    <source>
        <dbReference type="ARBA" id="ARBA00023136"/>
    </source>
</evidence>
<organism evidence="11 12">
    <name type="scientific">Lymnaea stagnalis</name>
    <name type="common">Great pond snail</name>
    <name type="synonym">Helix stagnalis</name>
    <dbReference type="NCBI Taxonomy" id="6523"/>
    <lineage>
        <taxon>Eukaryota</taxon>
        <taxon>Metazoa</taxon>
        <taxon>Spiralia</taxon>
        <taxon>Lophotrochozoa</taxon>
        <taxon>Mollusca</taxon>
        <taxon>Gastropoda</taxon>
        <taxon>Heterobranchia</taxon>
        <taxon>Euthyneura</taxon>
        <taxon>Panpulmonata</taxon>
        <taxon>Hygrophila</taxon>
        <taxon>Lymnaeoidea</taxon>
        <taxon>Lymnaeidae</taxon>
        <taxon>Lymnaea</taxon>
    </lineage>
</organism>
<dbReference type="PANTHER" id="PTHR24365:SF541">
    <property type="entry name" value="PROTEIN TOLL-RELATED"/>
    <property type="match status" value="1"/>
</dbReference>
<comment type="subcellular location">
    <subcellularLocation>
        <location evidence="1">Membrane</location>
        <topology evidence="1">Single-pass membrane protein</topology>
    </subcellularLocation>
</comment>
<keyword evidence="2" id="KW-0433">Leucine-rich repeat</keyword>